<dbReference type="Proteomes" id="UP000696485">
    <property type="component" value="Unassembled WGS sequence"/>
</dbReference>
<name>A0A9P5SJI2_9FUNG</name>
<dbReference type="PANTHER" id="PTHR43205:SF42">
    <property type="entry name" value="ALCOHOL DEHYDROGENASE, ZINC-CONTAINING (AFU_ORTHOLOGUE AFUA_7G04530)"/>
    <property type="match status" value="1"/>
</dbReference>
<gene>
    <name evidence="3" type="ORF">BG006_007884</name>
</gene>
<comment type="caution">
    <text evidence="3">The sequence shown here is derived from an EMBL/GenBank/DDBJ whole genome shotgun (WGS) entry which is preliminary data.</text>
</comment>
<dbReference type="Pfam" id="PF16884">
    <property type="entry name" value="ADH_N_2"/>
    <property type="match status" value="1"/>
</dbReference>
<dbReference type="GO" id="GO:0016628">
    <property type="term" value="F:oxidoreductase activity, acting on the CH-CH group of donors, NAD or NADP as acceptor"/>
    <property type="evidence" value="ECO:0007669"/>
    <property type="project" value="InterPro"/>
</dbReference>
<accession>A0A9P5SJI2</accession>
<evidence type="ECO:0000259" key="2">
    <source>
        <dbReference type="Pfam" id="PF16884"/>
    </source>
</evidence>
<evidence type="ECO:0000313" key="4">
    <source>
        <dbReference type="Proteomes" id="UP000696485"/>
    </source>
</evidence>
<dbReference type="InterPro" id="IPR041694">
    <property type="entry name" value="ADH_N_2"/>
</dbReference>
<dbReference type="EMBL" id="JAAAUY010000511">
    <property type="protein sequence ID" value="KAF9329039.1"/>
    <property type="molecule type" value="Genomic_DNA"/>
</dbReference>
<feature type="domain" description="Oxidoreductase N-terminal" evidence="2">
    <location>
        <begin position="1"/>
        <end position="52"/>
    </location>
</feature>
<dbReference type="InterPro" id="IPR011032">
    <property type="entry name" value="GroES-like_sf"/>
</dbReference>
<dbReference type="PANTHER" id="PTHR43205">
    <property type="entry name" value="PROSTAGLANDIN REDUCTASE"/>
    <property type="match status" value="1"/>
</dbReference>
<dbReference type="AlphaFoldDB" id="A0A9P5SJI2"/>
<dbReference type="SUPFAM" id="SSF51735">
    <property type="entry name" value="NAD(P)-binding Rossmann-fold domains"/>
    <property type="match status" value="1"/>
</dbReference>
<reference evidence="3" key="1">
    <citation type="journal article" date="2020" name="Fungal Divers.">
        <title>Resolving the Mortierellaceae phylogeny through synthesis of multi-gene phylogenetics and phylogenomics.</title>
        <authorList>
            <person name="Vandepol N."/>
            <person name="Liber J."/>
            <person name="Desiro A."/>
            <person name="Na H."/>
            <person name="Kennedy M."/>
            <person name="Barry K."/>
            <person name="Grigoriev I.V."/>
            <person name="Miller A.N."/>
            <person name="O'Donnell K."/>
            <person name="Stajich J.E."/>
            <person name="Bonito G."/>
        </authorList>
    </citation>
    <scope>NUCLEOTIDE SEQUENCE</scope>
    <source>
        <strain evidence="3">NVP1</strain>
    </source>
</reference>
<dbReference type="InterPro" id="IPR036291">
    <property type="entry name" value="NAD(P)-bd_dom_sf"/>
</dbReference>
<dbReference type="SUPFAM" id="SSF50129">
    <property type="entry name" value="GroES-like"/>
    <property type="match status" value="1"/>
</dbReference>
<evidence type="ECO:0000313" key="3">
    <source>
        <dbReference type="EMBL" id="KAF9329039.1"/>
    </source>
</evidence>
<organism evidence="3 4">
    <name type="scientific">Podila minutissima</name>
    <dbReference type="NCBI Taxonomy" id="64525"/>
    <lineage>
        <taxon>Eukaryota</taxon>
        <taxon>Fungi</taxon>
        <taxon>Fungi incertae sedis</taxon>
        <taxon>Mucoromycota</taxon>
        <taxon>Mortierellomycotina</taxon>
        <taxon>Mortierellomycetes</taxon>
        <taxon>Mortierellales</taxon>
        <taxon>Mortierellaceae</taxon>
        <taxon>Podila</taxon>
    </lineage>
</organism>
<protein>
    <recommendedName>
        <fullName evidence="2">Oxidoreductase N-terminal domain-containing protein</fullName>
    </recommendedName>
</protein>
<dbReference type="InterPro" id="IPR045010">
    <property type="entry name" value="MDR_fam"/>
</dbReference>
<keyword evidence="1" id="KW-0560">Oxidoreductase</keyword>
<evidence type="ECO:0000256" key="1">
    <source>
        <dbReference type="ARBA" id="ARBA00023002"/>
    </source>
</evidence>
<proteinExistence type="predicted"/>
<sequence>MRGWMRDVRSIDKVMRSSDVVQVLKSTSPLYKPGDLAHGTVGWQEYAIIKPSDDVVKIKAFPGVSPSTYLGVLGLTGLTSYFGLYEVGEIVRKGSPNCTVVVSGAAGATGSVAAQIAKHVFGCRVIGIAGLEDKCEYLVKALGLGVTRNYKSKMFFKELVQGNAYAD</sequence>
<dbReference type="Gene3D" id="3.90.180.10">
    <property type="entry name" value="Medium-chain alcohol dehydrogenases, catalytic domain"/>
    <property type="match status" value="1"/>
</dbReference>
<dbReference type="Gene3D" id="3.40.50.720">
    <property type="entry name" value="NAD(P)-binding Rossmann-like Domain"/>
    <property type="match status" value="1"/>
</dbReference>
<keyword evidence="4" id="KW-1185">Reference proteome</keyword>